<feature type="region of interest" description="Disordered" evidence="1">
    <location>
        <begin position="465"/>
        <end position="495"/>
    </location>
</feature>
<proteinExistence type="predicted"/>
<feature type="transmembrane region" description="Helical" evidence="2">
    <location>
        <begin position="402"/>
        <end position="420"/>
    </location>
</feature>
<evidence type="ECO:0000256" key="1">
    <source>
        <dbReference type="SAM" id="MobiDB-lite"/>
    </source>
</evidence>
<dbReference type="Gramene" id="GBG63894">
    <property type="protein sequence ID" value="GBG63894"/>
    <property type="gene ID" value="CBR_g39675"/>
</dbReference>
<feature type="transmembrane region" description="Helical" evidence="2">
    <location>
        <begin position="379"/>
        <end position="396"/>
    </location>
</feature>
<keyword evidence="2" id="KW-1133">Transmembrane helix</keyword>
<accession>A0A388K1H0</accession>
<feature type="transmembrane region" description="Helical" evidence="2">
    <location>
        <begin position="306"/>
        <end position="326"/>
    </location>
</feature>
<evidence type="ECO:0000256" key="2">
    <source>
        <dbReference type="SAM" id="Phobius"/>
    </source>
</evidence>
<feature type="compositionally biased region" description="Acidic residues" evidence="1">
    <location>
        <begin position="80"/>
        <end position="105"/>
    </location>
</feature>
<feature type="region of interest" description="Disordered" evidence="1">
    <location>
        <begin position="1"/>
        <end position="107"/>
    </location>
</feature>
<gene>
    <name evidence="3" type="ORF">CBR_g39675</name>
</gene>
<dbReference type="AlphaFoldDB" id="A0A388K1H0"/>
<reference evidence="3 4" key="1">
    <citation type="journal article" date="2018" name="Cell">
        <title>The Chara Genome: Secondary Complexity and Implications for Plant Terrestrialization.</title>
        <authorList>
            <person name="Nishiyama T."/>
            <person name="Sakayama H."/>
            <person name="Vries J.D."/>
            <person name="Buschmann H."/>
            <person name="Saint-Marcoux D."/>
            <person name="Ullrich K.K."/>
            <person name="Haas F.B."/>
            <person name="Vanderstraeten L."/>
            <person name="Becker D."/>
            <person name="Lang D."/>
            <person name="Vosolsobe S."/>
            <person name="Rombauts S."/>
            <person name="Wilhelmsson P.K.I."/>
            <person name="Janitza P."/>
            <person name="Kern R."/>
            <person name="Heyl A."/>
            <person name="Rumpler F."/>
            <person name="Villalobos L.I.A.C."/>
            <person name="Clay J.M."/>
            <person name="Skokan R."/>
            <person name="Toyoda A."/>
            <person name="Suzuki Y."/>
            <person name="Kagoshima H."/>
            <person name="Schijlen E."/>
            <person name="Tajeshwar N."/>
            <person name="Catarino B."/>
            <person name="Hetherington A.J."/>
            <person name="Saltykova A."/>
            <person name="Bonnot C."/>
            <person name="Breuninger H."/>
            <person name="Symeonidi A."/>
            <person name="Radhakrishnan G.V."/>
            <person name="Van Nieuwerburgh F."/>
            <person name="Deforce D."/>
            <person name="Chang C."/>
            <person name="Karol K.G."/>
            <person name="Hedrich R."/>
            <person name="Ulvskov P."/>
            <person name="Glockner G."/>
            <person name="Delwiche C.F."/>
            <person name="Petrasek J."/>
            <person name="Van de Peer Y."/>
            <person name="Friml J."/>
            <person name="Beilby M."/>
            <person name="Dolan L."/>
            <person name="Kohara Y."/>
            <person name="Sugano S."/>
            <person name="Fujiyama A."/>
            <person name="Delaux P.-M."/>
            <person name="Quint M."/>
            <person name="TheiBen G."/>
            <person name="Hagemann M."/>
            <person name="Harholt J."/>
            <person name="Dunand C."/>
            <person name="Zachgo S."/>
            <person name="Langdale J."/>
            <person name="Maumus F."/>
            <person name="Straeten D.V.D."/>
            <person name="Gould S.B."/>
            <person name="Rensing S.A."/>
        </authorList>
    </citation>
    <scope>NUCLEOTIDE SEQUENCE [LARGE SCALE GENOMIC DNA]</scope>
    <source>
        <strain evidence="3 4">S276</strain>
    </source>
</reference>
<feature type="compositionally biased region" description="Basic and acidic residues" evidence="1">
    <location>
        <begin position="65"/>
        <end position="79"/>
    </location>
</feature>
<name>A0A388K1H0_CHABU</name>
<protein>
    <submittedName>
        <fullName evidence="3">Uncharacterized protein</fullName>
    </submittedName>
</protein>
<keyword evidence="2" id="KW-0472">Membrane</keyword>
<feature type="region of interest" description="Disordered" evidence="1">
    <location>
        <begin position="568"/>
        <end position="588"/>
    </location>
</feature>
<feature type="transmembrane region" description="Helical" evidence="2">
    <location>
        <begin position="346"/>
        <end position="367"/>
    </location>
</feature>
<organism evidence="3 4">
    <name type="scientific">Chara braunii</name>
    <name type="common">Braun's stonewort</name>
    <dbReference type="NCBI Taxonomy" id="69332"/>
    <lineage>
        <taxon>Eukaryota</taxon>
        <taxon>Viridiplantae</taxon>
        <taxon>Streptophyta</taxon>
        <taxon>Charophyceae</taxon>
        <taxon>Charales</taxon>
        <taxon>Characeae</taxon>
        <taxon>Chara</taxon>
    </lineage>
</organism>
<evidence type="ECO:0000313" key="4">
    <source>
        <dbReference type="Proteomes" id="UP000265515"/>
    </source>
</evidence>
<comment type="caution">
    <text evidence="3">The sequence shown here is derived from an EMBL/GenBank/DDBJ whole genome shotgun (WGS) entry which is preliminary data.</text>
</comment>
<dbReference type="EMBL" id="BFEA01000043">
    <property type="protein sequence ID" value="GBG63894.1"/>
    <property type="molecule type" value="Genomic_DNA"/>
</dbReference>
<feature type="compositionally biased region" description="Basic and acidic residues" evidence="1">
    <location>
        <begin position="467"/>
        <end position="481"/>
    </location>
</feature>
<sequence>MRFAGNAGHRNDCNPAEWHGSAGATAGSGGGGGEGAGGVDEENRLPLLTGRDGDGDEQGFGFDTGSRHRVWEGGARMEDEVVEENGEGESEEESVSTDGDIDEEPPPYRLISEEARREILRGSLSMVGNDLAQIPFGEGMMQRMEEERIKVGLDRDGKPRAPLLSVVIQAPDGALFIGKETPLPFSKISTTTVGPCSTKQPSQLLQQDSWQQHNGSLRSDEFSADMSQLEDGTCFDEFSEFAPASLGRAPGLSATHIIMPMRMDAGMEDESTATFSHRYQSVVTTEFEGRANPFESDAYLRRKRSFMCLLVIDAVLYMLVFLVNVIHEQYARSAPEKKGDDYPPHLFYMHMPAATADLLLSLFLDAFGLCGAIQDSGSILSLYIGVESVVTIILALRGIKPYLVFRVIIILLGIQLRTYILQVKNRRDEGHGAEMNTGPMPRHQAAVSFLVSSMRRFRQTVLRNGRRTRDPDAFTPVERRLPPHPPPASAPDEGSSFMVGISGPEQRAAQVSSFPERGAVIDRGHTEFIIEDAREGHVGSRTNGVSHPFWRQVLHHTARHAELPSYAGYGNESSSHDVRSESSVGTIGSGTNHLSHPFLPQVLHHAPRHAEHPSYAEVGYEGSSLGVGSESPVRTLVDHSTHRDSDVDDERERSVASSILADQAWAYQRSSISEGQACRSRRQTTETSAPHVHVLLSGPEGNVLREGNSQQVLWAEGVTAGDGLRDRAQDRVPIRAHGELAGPHGWPHNGAAASYGVLCSHQPGIERVSGRDEDSTIVELFVDSRRYQDNVVLTGANRLP</sequence>
<dbReference type="Proteomes" id="UP000265515">
    <property type="component" value="Unassembled WGS sequence"/>
</dbReference>
<keyword evidence="2" id="KW-0812">Transmembrane</keyword>
<keyword evidence="4" id="KW-1185">Reference proteome</keyword>
<evidence type="ECO:0000313" key="3">
    <source>
        <dbReference type="EMBL" id="GBG63894.1"/>
    </source>
</evidence>
<feature type="compositionally biased region" description="Gly residues" evidence="1">
    <location>
        <begin position="26"/>
        <end position="38"/>
    </location>
</feature>